<accession>A0ABV9DT44</accession>
<dbReference type="EMBL" id="JBHSFQ010000005">
    <property type="protein sequence ID" value="MFC4561892.1"/>
    <property type="molecule type" value="Genomic_DNA"/>
</dbReference>
<keyword evidence="2" id="KW-1185">Reference proteome</keyword>
<sequence length="48" mass="4939">MPVADALSMAGEVPCAGALVLAESGHTWENERPARAAAAIVTFLTDAR</sequence>
<reference evidence="2" key="1">
    <citation type="journal article" date="2019" name="Int. J. Syst. Evol. Microbiol.">
        <title>The Global Catalogue of Microorganisms (GCM) 10K type strain sequencing project: providing services to taxonomists for standard genome sequencing and annotation.</title>
        <authorList>
            <consortium name="The Broad Institute Genomics Platform"/>
            <consortium name="The Broad Institute Genome Sequencing Center for Infectious Disease"/>
            <person name="Wu L."/>
            <person name="Ma J."/>
        </authorList>
    </citation>
    <scope>NUCLEOTIDE SEQUENCE [LARGE SCALE GENOMIC DNA]</scope>
    <source>
        <strain evidence="2">XZYJ18</strain>
    </source>
</reference>
<organism evidence="1 2">
    <name type="scientific">Nocardiopsis mangrovi</name>
    <dbReference type="NCBI Taxonomy" id="1179818"/>
    <lineage>
        <taxon>Bacteria</taxon>
        <taxon>Bacillati</taxon>
        <taxon>Actinomycetota</taxon>
        <taxon>Actinomycetes</taxon>
        <taxon>Streptosporangiales</taxon>
        <taxon>Nocardiopsidaceae</taxon>
        <taxon>Nocardiopsis</taxon>
    </lineage>
</organism>
<evidence type="ECO:0000313" key="2">
    <source>
        <dbReference type="Proteomes" id="UP001595923"/>
    </source>
</evidence>
<evidence type="ECO:0000313" key="1">
    <source>
        <dbReference type="EMBL" id="MFC4561892.1"/>
    </source>
</evidence>
<dbReference type="RefSeq" id="WP_378572587.1">
    <property type="nucleotide sequence ID" value="NZ_JBHSFQ010000005.1"/>
</dbReference>
<proteinExistence type="predicted"/>
<gene>
    <name evidence="1" type="ORF">ACFO4E_08485</name>
</gene>
<protein>
    <submittedName>
        <fullName evidence="1">Uncharacterized protein</fullName>
    </submittedName>
</protein>
<comment type="caution">
    <text evidence="1">The sequence shown here is derived from an EMBL/GenBank/DDBJ whole genome shotgun (WGS) entry which is preliminary data.</text>
</comment>
<name>A0ABV9DT44_9ACTN</name>
<dbReference type="Proteomes" id="UP001595923">
    <property type="component" value="Unassembled WGS sequence"/>
</dbReference>